<dbReference type="Pfam" id="PF04240">
    <property type="entry name" value="Caroten_synth"/>
    <property type="match status" value="1"/>
</dbReference>
<dbReference type="PANTHER" id="PTHR39419">
    <property type="entry name" value="SLL0814 PROTEIN"/>
    <property type="match status" value="1"/>
</dbReference>
<accession>A0A1H3K4L3</accession>
<gene>
    <name evidence="2" type="ORF">SAMN05444412_101243</name>
</gene>
<dbReference type="RefSeq" id="WP_019596050.1">
    <property type="nucleotide sequence ID" value="NZ_FNQC01000001.1"/>
</dbReference>
<sequence>MERITAEETTKNHQLDRINIFKLIILVFHIVGIVGMSIPSIRPYFQLLTPFHLLLCTGLLLVFHKGWNVNFLIFSLLAFGIGFGAEVIGVHTQLLFGGYSYGSVLGVKVFEVPLMIGVNWFLLVYLSAEIFEGRIRNWLVAAILGALVMVIMDFLIEPVAVSLDFWAWEGGQIPLSNYTSWFIVALVIQLIYGKLEFRKKNPLALFLLLNLIVFFGILNVVLS</sequence>
<feature type="transmembrane region" description="Helical" evidence="1">
    <location>
        <begin position="175"/>
        <end position="192"/>
    </location>
</feature>
<keyword evidence="1" id="KW-0812">Transmembrane</keyword>
<reference evidence="2 3" key="1">
    <citation type="submission" date="2016-10" db="EMBL/GenBank/DDBJ databases">
        <authorList>
            <person name="Varghese N."/>
            <person name="Submissions S."/>
        </authorList>
    </citation>
    <scope>NUCLEOTIDE SEQUENCE [LARGE SCALE GENOMIC DNA]</scope>
    <source>
        <strain evidence="2 3">DSM 17997</strain>
    </source>
</reference>
<proteinExistence type="predicted"/>
<organism evidence="2 3">
    <name type="scientific">Rhodonellum ikkaensis</name>
    <dbReference type="NCBI Taxonomy" id="336829"/>
    <lineage>
        <taxon>Bacteria</taxon>
        <taxon>Pseudomonadati</taxon>
        <taxon>Bacteroidota</taxon>
        <taxon>Cytophagia</taxon>
        <taxon>Cytophagales</taxon>
        <taxon>Cytophagaceae</taxon>
        <taxon>Rhodonellum</taxon>
    </lineage>
</organism>
<dbReference type="PANTHER" id="PTHR39419:SF1">
    <property type="entry name" value="SLL0814 PROTEIN"/>
    <property type="match status" value="1"/>
</dbReference>
<feature type="transmembrane region" description="Helical" evidence="1">
    <location>
        <begin position="71"/>
        <end position="92"/>
    </location>
</feature>
<keyword evidence="3" id="KW-1185">Reference proteome</keyword>
<comment type="caution">
    <text evidence="2">The sequence shown here is derived from an EMBL/GenBank/DDBJ whole genome shotgun (WGS) entry which is preliminary data.</text>
</comment>
<evidence type="ECO:0000313" key="3">
    <source>
        <dbReference type="Proteomes" id="UP000199663"/>
    </source>
</evidence>
<dbReference type="EMBL" id="FNQC01000001">
    <property type="protein sequence ID" value="SDY46799.1"/>
    <property type="molecule type" value="Genomic_DNA"/>
</dbReference>
<keyword evidence="1" id="KW-0472">Membrane</keyword>
<protein>
    <submittedName>
        <fullName evidence="2">Membrane protein</fullName>
    </submittedName>
</protein>
<dbReference type="Proteomes" id="UP000199663">
    <property type="component" value="Unassembled WGS sequence"/>
</dbReference>
<feature type="transmembrane region" description="Helical" evidence="1">
    <location>
        <begin position="204"/>
        <end position="222"/>
    </location>
</feature>
<feature type="transmembrane region" description="Helical" evidence="1">
    <location>
        <begin position="44"/>
        <end position="64"/>
    </location>
</feature>
<evidence type="ECO:0000256" key="1">
    <source>
        <dbReference type="SAM" id="Phobius"/>
    </source>
</evidence>
<feature type="transmembrane region" description="Helical" evidence="1">
    <location>
        <begin position="20"/>
        <end position="38"/>
    </location>
</feature>
<evidence type="ECO:0000313" key="2">
    <source>
        <dbReference type="EMBL" id="SDY46799.1"/>
    </source>
</evidence>
<name>A0A1H3K4L3_9BACT</name>
<feature type="transmembrane region" description="Helical" evidence="1">
    <location>
        <begin position="112"/>
        <end position="131"/>
    </location>
</feature>
<keyword evidence="1" id="KW-1133">Transmembrane helix</keyword>
<dbReference type="InterPro" id="IPR007354">
    <property type="entry name" value="CruF-like"/>
</dbReference>
<feature type="transmembrane region" description="Helical" evidence="1">
    <location>
        <begin position="138"/>
        <end position="155"/>
    </location>
</feature>